<evidence type="ECO:0000313" key="5">
    <source>
        <dbReference type="EMBL" id="KAH3687958.1"/>
    </source>
</evidence>
<dbReference type="Proteomes" id="UP000774326">
    <property type="component" value="Unassembled WGS sequence"/>
</dbReference>
<dbReference type="InterPro" id="IPR001138">
    <property type="entry name" value="Zn2Cys6_DnaBD"/>
</dbReference>
<dbReference type="GO" id="GO:0000981">
    <property type="term" value="F:DNA-binding transcription factor activity, RNA polymerase II-specific"/>
    <property type="evidence" value="ECO:0007669"/>
    <property type="project" value="InterPro"/>
</dbReference>
<keyword evidence="2" id="KW-0539">Nucleus</keyword>
<sequence>MPSTTYKRPYEVITIKFNNPSKPAIAAPTPAKQLQPHHDDSVNKVKVRKRRSKEGCFNCRKIKKKCSETKPCCQRCHRRGFKCVWPGNLHERLPDDYVIGFVTPAVVDQDQRVGSTSDINMLQFGNSAITEEQGKSSIFGTAASGIISTETQYLRILDELKLQTDNHKSPGTGTDAAGSSILSITNSLNEQSDFVNYFKPSPFMDSPGCNYQSLEEYESRPTTPGPPAPGPSIPQQDHNLSAIKAQFMSACINGFIRAVAPQDTHPSLTTTATFTPIFNHANLNNTILEKVAYACGAAFLSWNNEVEMTNLARDLYETAFKEIKTLIVESVDSMGRNELIWTCGASQMLCLCGKRLGNTGPSSLIHLKNTYKIIKARLKFFEQTGLEQGQKKKNTQLNKVNGQNKKGQVTKSSKSKFSIGSFALDMLSIEIENQLLGTKSGATIHSSGSSAIGKNDSSKNDAEVSRNQFERMFIESFIYNYTVSLITVVKFEELSKFPDPNQVFKDLRTFLKIPIFKCDVVWMNNPVLGAASDAFELIGKTSYLLRQLDNPLTIPMAEKLMDIASFYPSSIIPLEIKSQSEERYIHLKESVLMSDIVLKCCKALLLKIINFERLHVSTPEIQTEVHLIIGKFKMMKRGAAVKRIASWPLFITGLMCIDVEEREFVIRELLEVGYSTQSRQVDTVVKVLRDSWNTKNGPTGFDILWDEKIMASLCL</sequence>
<evidence type="ECO:0000256" key="3">
    <source>
        <dbReference type="SAM" id="MobiDB-lite"/>
    </source>
</evidence>
<evidence type="ECO:0000256" key="1">
    <source>
        <dbReference type="ARBA" id="ARBA00004123"/>
    </source>
</evidence>
<dbReference type="Gene3D" id="4.10.240.10">
    <property type="entry name" value="Zn(2)-C6 fungal-type DNA-binding domain"/>
    <property type="match status" value="1"/>
</dbReference>
<accession>A0A9P8QCE5</accession>
<name>A0A9P8QCE5_WICPI</name>
<dbReference type="GO" id="GO:0008270">
    <property type="term" value="F:zinc ion binding"/>
    <property type="evidence" value="ECO:0007669"/>
    <property type="project" value="InterPro"/>
</dbReference>
<comment type="subcellular location">
    <subcellularLocation>
        <location evidence="1">Nucleus</location>
    </subcellularLocation>
</comment>
<dbReference type="SMART" id="SM00066">
    <property type="entry name" value="GAL4"/>
    <property type="match status" value="1"/>
</dbReference>
<dbReference type="InterPro" id="IPR021858">
    <property type="entry name" value="Fun_TF"/>
</dbReference>
<evidence type="ECO:0000259" key="4">
    <source>
        <dbReference type="PROSITE" id="PS50048"/>
    </source>
</evidence>
<dbReference type="PROSITE" id="PS00463">
    <property type="entry name" value="ZN2_CY6_FUNGAL_1"/>
    <property type="match status" value="1"/>
</dbReference>
<feature type="domain" description="Zn(2)-C6 fungal-type" evidence="4">
    <location>
        <begin position="55"/>
        <end position="85"/>
    </location>
</feature>
<dbReference type="AlphaFoldDB" id="A0A9P8QCE5"/>
<dbReference type="PROSITE" id="PS50048">
    <property type="entry name" value="ZN2_CY6_FUNGAL_2"/>
    <property type="match status" value="1"/>
</dbReference>
<evidence type="ECO:0000313" key="6">
    <source>
        <dbReference type="Proteomes" id="UP000774326"/>
    </source>
</evidence>
<dbReference type="EMBL" id="JAEUBG010000592">
    <property type="protein sequence ID" value="KAH3687958.1"/>
    <property type="molecule type" value="Genomic_DNA"/>
</dbReference>
<organism evidence="5 6">
    <name type="scientific">Wickerhamomyces pijperi</name>
    <name type="common">Yeast</name>
    <name type="synonym">Pichia pijperi</name>
    <dbReference type="NCBI Taxonomy" id="599730"/>
    <lineage>
        <taxon>Eukaryota</taxon>
        <taxon>Fungi</taxon>
        <taxon>Dikarya</taxon>
        <taxon>Ascomycota</taxon>
        <taxon>Saccharomycotina</taxon>
        <taxon>Saccharomycetes</taxon>
        <taxon>Phaffomycetales</taxon>
        <taxon>Wickerhamomycetaceae</taxon>
        <taxon>Wickerhamomyces</taxon>
    </lineage>
</organism>
<evidence type="ECO:0000256" key="2">
    <source>
        <dbReference type="ARBA" id="ARBA00023242"/>
    </source>
</evidence>
<feature type="region of interest" description="Disordered" evidence="3">
    <location>
        <begin position="209"/>
        <end position="237"/>
    </location>
</feature>
<reference evidence="5" key="2">
    <citation type="submission" date="2021-01" db="EMBL/GenBank/DDBJ databases">
        <authorList>
            <person name="Schikora-Tamarit M.A."/>
        </authorList>
    </citation>
    <scope>NUCLEOTIDE SEQUENCE</scope>
    <source>
        <strain evidence="5">CBS2887</strain>
    </source>
</reference>
<dbReference type="SUPFAM" id="SSF57701">
    <property type="entry name" value="Zn2/Cys6 DNA-binding domain"/>
    <property type="match status" value="1"/>
</dbReference>
<dbReference type="Pfam" id="PF11951">
    <property type="entry name" value="Fungal_trans_2"/>
    <property type="match status" value="1"/>
</dbReference>
<feature type="compositionally biased region" description="Pro residues" evidence="3">
    <location>
        <begin position="223"/>
        <end position="232"/>
    </location>
</feature>
<gene>
    <name evidence="5" type="ORF">WICPIJ_001073</name>
</gene>
<dbReference type="PANTHER" id="PTHR37534">
    <property type="entry name" value="TRANSCRIPTIONAL ACTIVATOR PROTEIN UGA3"/>
    <property type="match status" value="1"/>
</dbReference>
<reference evidence="5" key="1">
    <citation type="journal article" date="2021" name="Open Biol.">
        <title>Shared evolutionary footprints suggest mitochondrial oxidative damage underlies multiple complex I losses in fungi.</title>
        <authorList>
            <person name="Schikora-Tamarit M.A."/>
            <person name="Marcet-Houben M."/>
            <person name="Nosek J."/>
            <person name="Gabaldon T."/>
        </authorList>
    </citation>
    <scope>NUCLEOTIDE SEQUENCE</scope>
    <source>
        <strain evidence="5">CBS2887</strain>
    </source>
</reference>
<dbReference type="PANTHER" id="PTHR37534:SF46">
    <property type="entry name" value="ZN(II)2CYS6 TRANSCRIPTION FACTOR (EUROFUNG)"/>
    <property type="match status" value="1"/>
</dbReference>
<dbReference type="OrthoDB" id="3980677at2759"/>
<dbReference type="InterPro" id="IPR036864">
    <property type="entry name" value="Zn2-C6_fun-type_DNA-bd_sf"/>
</dbReference>
<dbReference type="Pfam" id="PF00172">
    <property type="entry name" value="Zn_clus"/>
    <property type="match status" value="1"/>
</dbReference>
<dbReference type="CDD" id="cd00067">
    <property type="entry name" value="GAL4"/>
    <property type="match status" value="1"/>
</dbReference>
<proteinExistence type="predicted"/>
<keyword evidence="6" id="KW-1185">Reference proteome</keyword>
<dbReference type="GO" id="GO:0005634">
    <property type="term" value="C:nucleus"/>
    <property type="evidence" value="ECO:0007669"/>
    <property type="project" value="UniProtKB-SubCell"/>
</dbReference>
<protein>
    <recommendedName>
        <fullName evidence="4">Zn(2)-C6 fungal-type domain-containing protein</fullName>
    </recommendedName>
</protein>
<comment type="caution">
    <text evidence="5">The sequence shown here is derived from an EMBL/GenBank/DDBJ whole genome shotgun (WGS) entry which is preliminary data.</text>
</comment>